<dbReference type="GO" id="GO:0004930">
    <property type="term" value="F:G protein-coupled receptor activity"/>
    <property type="evidence" value="ECO:0007669"/>
    <property type="project" value="UniProtKB-KW"/>
</dbReference>
<keyword evidence="6" id="KW-0675">Receptor</keyword>
<feature type="transmembrane region" description="Helical" evidence="9">
    <location>
        <begin position="34"/>
        <end position="56"/>
    </location>
</feature>
<feature type="transmembrane region" description="Helical" evidence="9">
    <location>
        <begin position="219"/>
        <end position="242"/>
    </location>
</feature>
<dbReference type="PANTHER" id="PTHR24243">
    <property type="entry name" value="G-PROTEIN COUPLED RECEPTOR"/>
    <property type="match status" value="1"/>
</dbReference>
<name>A0A818SNM0_9BILA</name>
<dbReference type="Pfam" id="PF00001">
    <property type="entry name" value="7tm_1"/>
    <property type="match status" value="1"/>
</dbReference>
<keyword evidence="4" id="KW-0297">G-protein coupled receptor</keyword>
<keyword evidence="7" id="KW-0807">Transducer</keyword>
<proteinExistence type="predicted"/>
<feature type="transmembrane region" description="Helical" evidence="9">
    <location>
        <begin position="178"/>
        <end position="199"/>
    </location>
</feature>
<comment type="caution">
    <text evidence="11">The sequence shown here is derived from an EMBL/GenBank/DDBJ whole genome shotgun (WGS) entry which is preliminary data.</text>
</comment>
<evidence type="ECO:0000313" key="11">
    <source>
        <dbReference type="EMBL" id="CAF3672066.1"/>
    </source>
</evidence>
<organism evidence="11 12">
    <name type="scientific">Adineta steineri</name>
    <dbReference type="NCBI Taxonomy" id="433720"/>
    <lineage>
        <taxon>Eukaryota</taxon>
        <taxon>Metazoa</taxon>
        <taxon>Spiralia</taxon>
        <taxon>Gnathifera</taxon>
        <taxon>Rotifera</taxon>
        <taxon>Eurotatoria</taxon>
        <taxon>Bdelloidea</taxon>
        <taxon>Adinetida</taxon>
        <taxon>Adinetidae</taxon>
        <taxon>Adineta</taxon>
    </lineage>
</organism>
<dbReference type="PANTHER" id="PTHR24243:SF233">
    <property type="entry name" value="THYROTROPIN-RELEASING HORMONE RECEPTOR"/>
    <property type="match status" value="1"/>
</dbReference>
<dbReference type="PROSITE" id="PS50262">
    <property type="entry name" value="G_PROTEIN_RECEP_F1_2"/>
    <property type="match status" value="1"/>
</dbReference>
<evidence type="ECO:0000256" key="6">
    <source>
        <dbReference type="ARBA" id="ARBA00023170"/>
    </source>
</evidence>
<dbReference type="GO" id="GO:0005886">
    <property type="term" value="C:plasma membrane"/>
    <property type="evidence" value="ECO:0007669"/>
    <property type="project" value="TreeGrafter"/>
</dbReference>
<evidence type="ECO:0000256" key="8">
    <source>
        <dbReference type="SAM" id="Coils"/>
    </source>
</evidence>
<keyword evidence="3 9" id="KW-1133">Transmembrane helix</keyword>
<dbReference type="AlphaFoldDB" id="A0A818SNM0"/>
<keyword evidence="2 9" id="KW-0812">Transmembrane</keyword>
<feature type="domain" description="G-protein coupled receptors family 1 profile" evidence="10">
    <location>
        <begin position="1"/>
        <end position="242"/>
    </location>
</feature>
<reference evidence="11" key="1">
    <citation type="submission" date="2021-02" db="EMBL/GenBank/DDBJ databases">
        <authorList>
            <person name="Nowell W R."/>
        </authorList>
    </citation>
    <scope>NUCLEOTIDE SEQUENCE</scope>
</reference>
<evidence type="ECO:0000256" key="7">
    <source>
        <dbReference type="ARBA" id="ARBA00023224"/>
    </source>
</evidence>
<comment type="subcellular location">
    <subcellularLocation>
        <location evidence="1">Membrane</location>
        <topology evidence="1">Multi-pass membrane protein</topology>
    </subcellularLocation>
</comment>
<evidence type="ECO:0000256" key="2">
    <source>
        <dbReference type="ARBA" id="ARBA00022692"/>
    </source>
</evidence>
<dbReference type="InterPro" id="IPR017452">
    <property type="entry name" value="GPCR_Rhodpsn_7TM"/>
</dbReference>
<gene>
    <name evidence="11" type="ORF">KXQ929_LOCUS9057</name>
</gene>
<evidence type="ECO:0000256" key="4">
    <source>
        <dbReference type="ARBA" id="ARBA00023040"/>
    </source>
</evidence>
<sequence>MYFVGLSTRILLDDGYQLSFSGVHSDIYCKIRTYFVYVYFAISNWFFVCASLDRFYSTNQSAVQRQHFCSTRMAFKFICAAIIGCLLVHFHVIIFYSYFNVLNQYNRLTLSCTAIDIVYNIFFAFFMLIFFSFLPPVLMSIIGFLTLNNIRKTRRHVNPTNTTQIKVRRDRNQLIKSLLIQITILVVLTTPHTCYWFYIAFTANESSTKTNCVRAWEKLILTIARLLLYINYGSTFYTQIIISKTFKKEFIKIFDNLINVHNDQQRSINELKEARNNLMNVSTIENPILWNALLDNVQARAAELSEIYTKLKLLEGIYSFQRTQWHFTILKKILAENKRPIDDSGDAKSMKGRIREFKETLNQRDQQLKNLESLVTKLMLDLEKHEAHEETFKKN</sequence>
<dbReference type="Gene3D" id="1.20.1070.10">
    <property type="entry name" value="Rhodopsin 7-helix transmembrane proteins"/>
    <property type="match status" value="1"/>
</dbReference>
<evidence type="ECO:0000313" key="12">
    <source>
        <dbReference type="Proteomes" id="UP000663868"/>
    </source>
</evidence>
<feature type="coiled-coil region" evidence="8">
    <location>
        <begin position="354"/>
        <end position="388"/>
    </location>
</feature>
<dbReference type="CDD" id="cd00637">
    <property type="entry name" value="7tm_classA_rhodopsin-like"/>
    <property type="match status" value="1"/>
</dbReference>
<dbReference type="InterPro" id="IPR000276">
    <property type="entry name" value="GPCR_Rhodpsn"/>
</dbReference>
<dbReference type="SUPFAM" id="SSF81321">
    <property type="entry name" value="Family A G protein-coupled receptor-like"/>
    <property type="match status" value="1"/>
</dbReference>
<keyword evidence="5 9" id="KW-0472">Membrane</keyword>
<evidence type="ECO:0000256" key="1">
    <source>
        <dbReference type="ARBA" id="ARBA00004141"/>
    </source>
</evidence>
<evidence type="ECO:0000259" key="10">
    <source>
        <dbReference type="PROSITE" id="PS50262"/>
    </source>
</evidence>
<accession>A0A818SNM0</accession>
<evidence type="ECO:0000256" key="3">
    <source>
        <dbReference type="ARBA" id="ARBA00022989"/>
    </source>
</evidence>
<evidence type="ECO:0000256" key="5">
    <source>
        <dbReference type="ARBA" id="ARBA00023136"/>
    </source>
</evidence>
<feature type="transmembrane region" description="Helical" evidence="9">
    <location>
        <begin position="77"/>
        <end position="99"/>
    </location>
</feature>
<feature type="transmembrane region" description="Helical" evidence="9">
    <location>
        <begin position="119"/>
        <end position="145"/>
    </location>
</feature>
<evidence type="ECO:0000256" key="9">
    <source>
        <dbReference type="SAM" id="Phobius"/>
    </source>
</evidence>
<keyword evidence="8" id="KW-0175">Coiled coil</keyword>
<dbReference type="EMBL" id="CAJOBB010000404">
    <property type="protein sequence ID" value="CAF3672066.1"/>
    <property type="molecule type" value="Genomic_DNA"/>
</dbReference>
<protein>
    <recommendedName>
        <fullName evidence="10">G-protein coupled receptors family 1 profile domain-containing protein</fullName>
    </recommendedName>
</protein>
<dbReference type="Proteomes" id="UP000663868">
    <property type="component" value="Unassembled WGS sequence"/>
</dbReference>